<keyword evidence="5 11" id="KW-1133">Transmembrane helix</keyword>
<dbReference type="InterPro" id="IPR030192">
    <property type="entry name" value="YbdG"/>
</dbReference>
<evidence type="ECO:0000256" key="10">
    <source>
        <dbReference type="SAM" id="MobiDB-lite"/>
    </source>
</evidence>
<dbReference type="FunFam" id="2.30.30.60:FF:000002">
    <property type="entry name" value="Mechanosensitive ion channel family protein"/>
    <property type="match status" value="1"/>
</dbReference>
<reference evidence="13 14" key="1">
    <citation type="submission" date="2016-10" db="EMBL/GenBank/DDBJ databases">
        <authorList>
            <person name="de Groot N.N."/>
        </authorList>
    </citation>
    <scope>NUCLEOTIDE SEQUENCE [LARGE SCALE GENOMIC DNA]</scope>
    <source>
        <strain evidence="13 14">DSM 23842</strain>
    </source>
</reference>
<keyword evidence="7 11" id="KW-0472">Membrane</keyword>
<feature type="transmembrane region" description="Helical" evidence="11">
    <location>
        <begin position="104"/>
        <end position="125"/>
    </location>
</feature>
<accession>A0A1H3WXD0</accession>
<dbReference type="PANTHER" id="PTHR30414:SF0">
    <property type="entry name" value="MINICONDUCTANCE MECHANOSENSITIVE CHANNEL YBDG"/>
    <property type="match status" value="1"/>
</dbReference>
<feature type="transmembrane region" description="Helical" evidence="11">
    <location>
        <begin position="146"/>
        <end position="165"/>
    </location>
</feature>
<dbReference type="EMBL" id="FNQK01000004">
    <property type="protein sequence ID" value="SDZ90982.1"/>
    <property type="molecule type" value="Genomic_DNA"/>
</dbReference>
<dbReference type="Proteomes" id="UP000198846">
    <property type="component" value="Unassembled WGS sequence"/>
</dbReference>
<evidence type="ECO:0000256" key="9">
    <source>
        <dbReference type="ARBA" id="ARBA00093659"/>
    </source>
</evidence>
<dbReference type="SUPFAM" id="SSF50182">
    <property type="entry name" value="Sm-like ribonucleoproteins"/>
    <property type="match status" value="1"/>
</dbReference>
<name>A0A1H3WXD0_BIZPA</name>
<comment type="subcellular location">
    <subcellularLocation>
        <location evidence="1">Cell inner membrane</location>
        <topology evidence="1">Multi-pass membrane protein</topology>
    </subcellularLocation>
</comment>
<dbReference type="PANTHER" id="PTHR30414">
    <property type="entry name" value="MINICONDUCTANCE MECHANOSENSITIVE CHANNEL YBDG"/>
    <property type="match status" value="1"/>
</dbReference>
<dbReference type="GO" id="GO:0005886">
    <property type="term" value="C:plasma membrane"/>
    <property type="evidence" value="ECO:0007669"/>
    <property type="project" value="UniProtKB-SubCell"/>
</dbReference>
<dbReference type="Pfam" id="PF00924">
    <property type="entry name" value="MS_channel_2nd"/>
    <property type="match status" value="1"/>
</dbReference>
<dbReference type="GO" id="GO:0071470">
    <property type="term" value="P:cellular response to osmotic stress"/>
    <property type="evidence" value="ECO:0007669"/>
    <property type="project" value="InterPro"/>
</dbReference>
<evidence type="ECO:0000313" key="13">
    <source>
        <dbReference type="EMBL" id="SDZ90982.1"/>
    </source>
</evidence>
<keyword evidence="6" id="KW-0346">Stress response</keyword>
<feature type="compositionally biased region" description="Basic and acidic residues" evidence="10">
    <location>
        <begin position="427"/>
        <end position="448"/>
    </location>
</feature>
<dbReference type="RefSeq" id="WP_092132500.1">
    <property type="nucleotide sequence ID" value="NZ_FNQK01000004.1"/>
</dbReference>
<evidence type="ECO:0000256" key="5">
    <source>
        <dbReference type="ARBA" id="ARBA00022989"/>
    </source>
</evidence>
<dbReference type="InterPro" id="IPR006685">
    <property type="entry name" value="MscS_channel_2nd"/>
</dbReference>
<keyword evidence="4 11" id="KW-0812">Transmembrane</keyword>
<evidence type="ECO:0000256" key="7">
    <source>
        <dbReference type="ARBA" id="ARBA00023136"/>
    </source>
</evidence>
<evidence type="ECO:0000256" key="2">
    <source>
        <dbReference type="ARBA" id="ARBA00022475"/>
    </source>
</evidence>
<evidence type="ECO:0000256" key="1">
    <source>
        <dbReference type="ARBA" id="ARBA00004429"/>
    </source>
</evidence>
<evidence type="ECO:0000256" key="8">
    <source>
        <dbReference type="ARBA" id="ARBA00093630"/>
    </source>
</evidence>
<organism evidence="13 14">
    <name type="scientific">Bizionia paragorgiae</name>
    <dbReference type="NCBI Taxonomy" id="283786"/>
    <lineage>
        <taxon>Bacteria</taxon>
        <taxon>Pseudomonadati</taxon>
        <taxon>Bacteroidota</taxon>
        <taxon>Flavobacteriia</taxon>
        <taxon>Flavobacteriales</taxon>
        <taxon>Flavobacteriaceae</taxon>
        <taxon>Bizionia</taxon>
    </lineage>
</organism>
<evidence type="ECO:0000313" key="14">
    <source>
        <dbReference type="Proteomes" id="UP000198846"/>
    </source>
</evidence>
<dbReference type="OrthoDB" id="9775207at2"/>
<feature type="transmembrane region" description="Helical" evidence="11">
    <location>
        <begin position="171"/>
        <end position="189"/>
    </location>
</feature>
<evidence type="ECO:0000256" key="11">
    <source>
        <dbReference type="SAM" id="Phobius"/>
    </source>
</evidence>
<evidence type="ECO:0000256" key="4">
    <source>
        <dbReference type="ARBA" id="ARBA00022692"/>
    </source>
</evidence>
<protein>
    <recommendedName>
        <fullName evidence="8">Mechanosensing system component YbdG</fullName>
    </recommendedName>
    <alternativeName>
        <fullName evidence="9">Mechanosensitive channel homolog YbdG</fullName>
    </alternativeName>
</protein>
<dbReference type="Gene3D" id="2.30.30.60">
    <property type="match status" value="1"/>
</dbReference>
<dbReference type="GO" id="GO:0008381">
    <property type="term" value="F:mechanosensitive monoatomic ion channel activity"/>
    <property type="evidence" value="ECO:0007669"/>
    <property type="project" value="InterPro"/>
</dbReference>
<feature type="region of interest" description="Disordered" evidence="10">
    <location>
        <begin position="416"/>
        <end position="458"/>
    </location>
</feature>
<feature type="transmembrane region" description="Helical" evidence="11">
    <location>
        <begin position="78"/>
        <end position="98"/>
    </location>
</feature>
<dbReference type="STRING" id="283786.SAMN04487990_10417"/>
<evidence type="ECO:0000256" key="3">
    <source>
        <dbReference type="ARBA" id="ARBA00022519"/>
    </source>
</evidence>
<feature type="domain" description="Mechanosensitive ion channel MscS" evidence="12">
    <location>
        <begin position="191"/>
        <end position="259"/>
    </location>
</feature>
<sequence>MKETLATFFYDYFIKFNIPETAALYLNLLTMITVLLIVLYVIDRVTRRILISVFTRFSGTTKTNFDDILLSHNVPRNLAHIIPFVIAIRFIPVVFYHFEDAEAFFIKSLLVLGIIMVLWIVRSLLQSLNSYFKTLPKLRDKPIDSYIQVFMIFAWFTGIIFSLAVISGIEIWNFLTGLGAISAVILLIFKDTILGFVASIQVAINDMVRIGDWITFDKFEADGDVIEITLATVKVQNFDKTITTIPTYALISESFKNWRGMTNSGGRRIKRHLLIKQSSIKYLTDAEIIKLKEIQIISEYLTNRQEKLKEYNSKNNINKDLLLNGRNLTNIGVFRKYIQTSLEMNPALNKDMIAMARQLQPTTQGIPLEIYAFSSDKRWKNYEYVMSDLFDHILAAVPYFDLELFELPSSTSSKYITTKTKGPIDSYGERKDNEKESSEKESTEDSKTGLDYNDLNPK</sequence>
<dbReference type="AlphaFoldDB" id="A0A1H3WXD0"/>
<keyword evidence="2" id="KW-1003">Cell membrane</keyword>
<dbReference type="InterPro" id="IPR010920">
    <property type="entry name" value="LSM_dom_sf"/>
</dbReference>
<evidence type="ECO:0000259" key="12">
    <source>
        <dbReference type="Pfam" id="PF00924"/>
    </source>
</evidence>
<gene>
    <name evidence="13" type="ORF">SAMN04487990_10417</name>
</gene>
<proteinExistence type="predicted"/>
<keyword evidence="14" id="KW-1185">Reference proteome</keyword>
<feature type="transmembrane region" description="Helical" evidence="11">
    <location>
        <begin position="22"/>
        <end position="42"/>
    </location>
</feature>
<keyword evidence="3" id="KW-0997">Cell inner membrane</keyword>
<evidence type="ECO:0000256" key="6">
    <source>
        <dbReference type="ARBA" id="ARBA00023016"/>
    </source>
</evidence>
<dbReference type="InterPro" id="IPR023408">
    <property type="entry name" value="MscS_beta-dom_sf"/>
</dbReference>